<keyword evidence="1" id="KW-0812">Transmembrane</keyword>
<protein>
    <submittedName>
        <fullName evidence="2">Uncharacterized protein</fullName>
    </submittedName>
</protein>
<keyword evidence="1" id="KW-1133">Transmembrane helix</keyword>
<proteinExistence type="predicted"/>
<evidence type="ECO:0000313" key="2">
    <source>
        <dbReference type="EMBL" id="AIF67406.1"/>
    </source>
</evidence>
<keyword evidence="1" id="KW-0472">Membrane</keyword>
<dbReference type="KEGG" id="tap:GZ22_12665"/>
<dbReference type="HOGENOM" id="CLU_2940271_0_0_9"/>
<evidence type="ECO:0000256" key="1">
    <source>
        <dbReference type="SAM" id="Phobius"/>
    </source>
</evidence>
<accession>A0A075LMN2</accession>
<organism evidence="2 3">
    <name type="scientific">Terribacillus saccharophilus</name>
    <dbReference type="NCBI Taxonomy" id="361277"/>
    <lineage>
        <taxon>Bacteria</taxon>
        <taxon>Bacillati</taxon>
        <taxon>Bacillota</taxon>
        <taxon>Bacilli</taxon>
        <taxon>Bacillales</taxon>
        <taxon>Bacillaceae</taxon>
        <taxon>Terribacillus</taxon>
    </lineage>
</organism>
<gene>
    <name evidence="2" type="ORF">GZ22_12665</name>
</gene>
<evidence type="ECO:0000313" key="3">
    <source>
        <dbReference type="Proteomes" id="UP000027980"/>
    </source>
</evidence>
<feature type="transmembrane region" description="Helical" evidence="1">
    <location>
        <begin position="5"/>
        <end position="22"/>
    </location>
</feature>
<sequence>MPIFLIAGIIEFVTIISFIFMLESNLDFVLVVVVFLVLSMLSTTLFLVGIRKNNHYQKNK</sequence>
<dbReference type="Proteomes" id="UP000027980">
    <property type="component" value="Chromosome"/>
</dbReference>
<dbReference type="AlphaFoldDB" id="A0A075LMN2"/>
<name>A0A075LMN2_9BACI</name>
<feature type="transmembrane region" description="Helical" evidence="1">
    <location>
        <begin position="28"/>
        <end position="50"/>
    </location>
</feature>
<reference evidence="2 3" key="1">
    <citation type="submission" date="2014-07" db="EMBL/GenBank/DDBJ databases">
        <title>Complete genome sequence of a moderately halophilic bacterium Terribacillus aidingensis MP602, isolated from Cryptomeria fortunei in Tianmu mountain in China.</title>
        <authorList>
            <person name="Wang Y."/>
            <person name="Lu P."/>
            <person name="Zhang L."/>
        </authorList>
    </citation>
    <scope>NUCLEOTIDE SEQUENCE [LARGE SCALE GENOMIC DNA]</scope>
    <source>
        <strain evidence="2 3">MP602</strain>
    </source>
</reference>
<dbReference type="EMBL" id="CP008876">
    <property type="protein sequence ID" value="AIF67406.1"/>
    <property type="molecule type" value="Genomic_DNA"/>
</dbReference>